<dbReference type="eggNOG" id="COG2207">
    <property type="taxonomic scope" value="Bacteria"/>
</dbReference>
<dbReference type="Pfam" id="PF12833">
    <property type="entry name" value="HTH_18"/>
    <property type="match status" value="1"/>
</dbReference>
<dbReference type="AlphaFoldDB" id="F4LPH3"/>
<dbReference type="EMBL" id="CP002696">
    <property type="protein sequence ID" value="AEE15984.1"/>
    <property type="molecule type" value="Genomic_DNA"/>
</dbReference>
<dbReference type="RefSeq" id="WP_013757703.1">
    <property type="nucleotide sequence ID" value="NC_015500.1"/>
</dbReference>
<dbReference type="PRINTS" id="PR00032">
    <property type="entry name" value="HTHARAC"/>
</dbReference>
<dbReference type="SUPFAM" id="SSF46689">
    <property type="entry name" value="Homeodomain-like"/>
    <property type="match status" value="2"/>
</dbReference>
<keyword evidence="4" id="KW-0597">Phosphoprotein</keyword>
<dbReference type="GO" id="GO:0043565">
    <property type="term" value="F:sequence-specific DNA binding"/>
    <property type="evidence" value="ECO:0007669"/>
    <property type="project" value="InterPro"/>
</dbReference>
<dbReference type="HOGENOM" id="CLU_000445_5_0_12"/>
<dbReference type="InterPro" id="IPR001789">
    <property type="entry name" value="Sig_transdc_resp-reg_receiver"/>
</dbReference>
<evidence type="ECO:0000256" key="4">
    <source>
        <dbReference type="PROSITE-ProRule" id="PRU00169"/>
    </source>
</evidence>
<feature type="modified residue" description="4-aspartylphosphate" evidence="4">
    <location>
        <position position="55"/>
    </location>
</feature>
<dbReference type="STRING" id="906968.Trebr_0541"/>
<evidence type="ECO:0000256" key="3">
    <source>
        <dbReference type="ARBA" id="ARBA00023163"/>
    </source>
</evidence>
<accession>F4LPH3</accession>
<protein>
    <submittedName>
        <fullName evidence="7">Two component transcriptional regulator, AraC family</fullName>
    </submittedName>
</protein>
<dbReference type="Pfam" id="PF00072">
    <property type="entry name" value="Response_reg"/>
    <property type="match status" value="1"/>
</dbReference>
<dbReference type="InterPro" id="IPR009057">
    <property type="entry name" value="Homeodomain-like_sf"/>
</dbReference>
<evidence type="ECO:0000313" key="8">
    <source>
        <dbReference type="Proteomes" id="UP000006546"/>
    </source>
</evidence>
<keyword evidence="8" id="KW-1185">Reference proteome</keyword>
<dbReference type="KEGG" id="tbe:Trebr_0541"/>
<evidence type="ECO:0000313" key="7">
    <source>
        <dbReference type="EMBL" id="AEE15984.1"/>
    </source>
</evidence>
<dbReference type="GO" id="GO:0000160">
    <property type="term" value="P:phosphorelay signal transduction system"/>
    <property type="evidence" value="ECO:0007669"/>
    <property type="project" value="InterPro"/>
</dbReference>
<organism evidence="7 8">
    <name type="scientific">Treponema brennaborense (strain DSM 12168 / CIP 105900 / DD5/3)</name>
    <dbReference type="NCBI Taxonomy" id="906968"/>
    <lineage>
        <taxon>Bacteria</taxon>
        <taxon>Pseudomonadati</taxon>
        <taxon>Spirochaetota</taxon>
        <taxon>Spirochaetia</taxon>
        <taxon>Spirochaetales</taxon>
        <taxon>Treponemataceae</taxon>
        <taxon>Treponema</taxon>
    </lineage>
</organism>
<sequence length="522" mass="58710">MYKILLTDDERIVIDSLTFILEKNFPSQLCIYTAQSGTDALALCQTQKIDIVFMDINMPGLNGLEAVAEIKRSNPGTIVVILSAFDRFQYAQEALALGAYRYLTKPVNRNIITQTVRNAMSRIDAERENLSADIEIRKKLSFVSSIVESDFIYSSIFASAETRNLQGYLEYFKITEDSYYFCCLELPETSAKNKYEAYTHVRDLFQASLQGIVGSFMMNRIAVFIPCNPEDPVRETLRTVYRQLALRLGAAVRLGVSSIKTDIGQTVCAYNEALETLNKTDTAGGIGFADASQTKSEPYLKAELHSEQQLLSRVAAGDVSGVKIYFDRWKALVRTAAIPFDAVKNACFRILVNARNCAAEVRKGYADLPAFANTFSILADCASFSQITAYVLPQLLECTFILYESRTAKLNPIIEKVQDFIKDNIGNEISLEQTARLAHVNPFYLSKLFKDETGSKFIDYVTELRLEKGKELLRHGGYSIKEISYRIGYPDQNYFSKLFRRKFGLTPTEYRTSIPNDGGGSE</sequence>
<dbReference type="SMART" id="SM00342">
    <property type="entry name" value="HTH_ARAC"/>
    <property type="match status" value="1"/>
</dbReference>
<dbReference type="CDD" id="cd17536">
    <property type="entry name" value="REC_YesN-like"/>
    <property type="match status" value="1"/>
</dbReference>
<feature type="domain" description="Response regulatory" evidence="6">
    <location>
        <begin position="3"/>
        <end position="120"/>
    </location>
</feature>
<evidence type="ECO:0000259" key="5">
    <source>
        <dbReference type="PROSITE" id="PS01124"/>
    </source>
</evidence>
<dbReference type="InterPro" id="IPR018060">
    <property type="entry name" value="HTH_AraC"/>
</dbReference>
<keyword evidence="2" id="KW-0238">DNA-binding</keyword>
<reference evidence="8" key="1">
    <citation type="submission" date="2011-04" db="EMBL/GenBank/DDBJ databases">
        <title>The complete genome of Treponema brennaborense DSM 12168.</title>
        <authorList>
            <person name="Lucas S."/>
            <person name="Han J."/>
            <person name="Lapidus A."/>
            <person name="Bruce D."/>
            <person name="Goodwin L."/>
            <person name="Pitluck S."/>
            <person name="Peters L."/>
            <person name="Kyrpides N."/>
            <person name="Mavromatis K."/>
            <person name="Ivanova N."/>
            <person name="Mikhailova N."/>
            <person name="Pagani I."/>
            <person name="Teshima H."/>
            <person name="Detter J.C."/>
            <person name="Tapia R."/>
            <person name="Han C."/>
            <person name="Land M."/>
            <person name="Hauser L."/>
            <person name="Markowitz V."/>
            <person name="Cheng J.-F."/>
            <person name="Hugenholtz P."/>
            <person name="Woyke T."/>
            <person name="Wu D."/>
            <person name="Gronow S."/>
            <person name="Wellnitz S."/>
            <person name="Brambilla E."/>
            <person name="Klenk H.-P."/>
            <person name="Eisen J.A."/>
        </authorList>
    </citation>
    <scope>NUCLEOTIDE SEQUENCE [LARGE SCALE GENOMIC DNA]</scope>
    <source>
        <strain evidence="8">DSM 12168 / CIP 105900 / DD5/3</strain>
    </source>
</reference>
<dbReference type="PROSITE" id="PS00041">
    <property type="entry name" value="HTH_ARAC_FAMILY_1"/>
    <property type="match status" value="1"/>
</dbReference>
<dbReference type="PROSITE" id="PS01124">
    <property type="entry name" value="HTH_ARAC_FAMILY_2"/>
    <property type="match status" value="1"/>
</dbReference>
<evidence type="ECO:0000256" key="1">
    <source>
        <dbReference type="ARBA" id="ARBA00023015"/>
    </source>
</evidence>
<dbReference type="PANTHER" id="PTHR43280:SF10">
    <property type="entry name" value="REGULATORY PROTEIN POCR"/>
    <property type="match status" value="1"/>
</dbReference>
<dbReference type="InterPro" id="IPR011006">
    <property type="entry name" value="CheY-like_superfamily"/>
</dbReference>
<feature type="domain" description="HTH araC/xylS-type" evidence="5">
    <location>
        <begin position="415"/>
        <end position="513"/>
    </location>
</feature>
<dbReference type="GO" id="GO:0003700">
    <property type="term" value="F:DNA-binding transcription factor activity"/>
    <property type="evidence" value="ECO:0007669"/>
    <property type="project" value="InterPro"/>
</dbReference>
<dbReference type="InterPro" id="IPR020449">
    <property type="entry name" value="Tscrpt_reg_AraC-type_HTH"/>
</dbReference>
<dbReference type="Pfam" id="PF17853">
    <property type="entry name" value="GGDEF_2"/>
    <property type="match status" value="1"/>
</dbReference>
<gene>
    <name evidence="7" type="ordered locus">Trebr_0541</name>
</gene>
<evidence type="ECO:0000256" key="2">
    <source>
        <dbReference type="ARBA" id="ARBA00023125"/>
    </source>
</evidence>
<evidence type="ECO:0000259" key="6">
    <source>
        <dbReference type="PROSITE" id="PS50110"/>
    </source>
</evidence>
<dbReference type="Proteomes" id="UP000006546">
    <property type="component" value="Chromosome"/>
</dbReference>
<dbReference type="InterPro" id="IPR041522">
    <property type="entry name" value="CdaR_GGDEF"/>
</dbReference>
<dbReference type="PROSITE" id="PS50110">
    <property type="entry name" value="RESPONSE_REGULATORY"/>
    <property type="match status" value="1"/>
</dbReference>
<keyword evidence="1" id="KW-0805">Transcription regulation</keyword>
<dbReference type="SMART" id="SM00448">
    <property type="entry name" value="REC"/>
    <property type="match status" value="1"/>
</dbReference>
<dbReference type="SUPFAM" id="SSF52172">
    <property type="entry name" value="CheY-like"/>
    <property type="match status" value="1"/>
</dbReference>
<keyword evidence="3" id="KW-0804">Transcription</keyword>
<dbReference type="Gene3D" id="3.40.50.2300">
    <property type="match status" value="1"/>
</dbReference>
<dbReference type="PANTHER" id="PTHR43280">
    <property type="entry name" value="ARAC-FAMILY TRANSCRIPTIONAL REGULATOR"/>
    <property type="match status" value="1"/>
</dbReference>
<dbReference type="Gene3D" id="1.10.10.60">
    <property type="entry name" value="Homeodomain-like"/>
    <property type="match status" value="2"/>
</dbReference>
<dbReference type="InterPro" id="IPR018062">
    <property type="entry name" value="HTH_AraC-typ_CS"/>
</dbReference>
<proteinExistence type="predicted"/>
<name>F4LPH3_TREBD</name>
<dbReference type="eggNOG" id="COG4753">
    <property type="taxonomic scope" value="Bacteria"/>
</dbReference>
<dbReference type="OrthoDB" id="327083at2"/>